<evidence type="ECO:0000256" key="2">
    <source>
        <dbReference type="RuleBase" id="RU362039"/>
    </source>
</evidence>
<evidence type="ECO:0000313" key="5">
    <source>
        <dbReference type="Proteomes" id="UP000190328"/>
    </source>
</evidence>
<dbReference type="Gene3D" id="3.60.21.10">
    <property type="match status" value="1"/>
</dbReference>
<dbReference type="InterPro" id="IPR000979">
    <property type="entry name" value="Phosphodiesterase_MJ0936/Vps29"/>
</dbReference>
<dbReference type="AlphaFoldDB" id="A0A1T4QPT0"/>
<dbReference type="InterPro" id="IPR024654">
    <property type="entry name" value="Calcineurin-like_PHP_lpxH"/>
</dbReference>
<dbReference type="NCBIfam" id="TIGR00040">
    <property type="entry name" value="yfcE"/>
    <property type="match status" value="1"/>
</dbReference>
<dbReference type="STRING" id="263852.SAMN02745116_02262"/>
<evidence type="ECO:0000256" key="1">
    <source>
        <dbReference type="ARBA" id="ARBA00008950"/>
    </source>
</evidence>
<dbReference type="SUPFAM" id="SSF56300">
    <property type="entry name" value="Metallo-dependent phosphatases"/>
    <property type="match status" value="1"/>
</dbReference>
<reference evidence="4 5" key="1">
    <citation type="submission" date="2017-02" db="EMBL/GenBank/DDBJ databases">
        <authorList>
            <person name="Peterson S.W."/>
        </authorList>
    </citation>
    <scope>NUCLEOTIDE SEQUENCE [LARGE SCALE GENOMIC DNA]</scope>
    <source>
        <strain evidence="4 5">ATCC BAA-1030</strain>
    </source>
</reference>
<comment type="cofactor">
    <cofactor evidence="2">
        <name>a divalent metal cation</name>
        <dbReference type="ChEBI" id="CHEBI:60240"/>
    </cofactor>
</comment>
<dbReference type="EMBL" id="FUXI01000032">
    <property type="protein sequence ID" value="SKA05694.1"/>
    <property type="molecule type" value="Genomic_DNA"/>
</dbReference>
<protein>
    <recommendedName>
        <fullName evidence="2">Phosphoesterase</fullName>
        <ecNumber evidence="2">3.1.4.-</ecNumber>
    </recommendedName>
</protein>
<gene>
    <name evidence="4" type="ORF">SAMN02745116_02262</name>
</gene>
<dbReference type="InterPro" id="IPR029052">
    <property type="entry name" value="Metallo-depent_PP-like"/>
</dbReference>
<dbReference type="CDD" id="cd00841">
    <property type="entry name" value="MPP_YfcE"/>
    <property type="match status" value="1"/>
</dbReference>
<dbReference type="GO" id="GO:0016787">
    <property type="term" value="F:hydrolase activity"/>
    <property type="evidence" value="ECO:0007669"/>
    <property type="project" value="UniProtKB-UniRule"/>
</dbReference>
<accession>A0A1T4QPT0</accession>
<dbReference type="Pfam" id="PF12850">
    <property type="entry name" value="Metallophos_2"/>
    <property type="match status" value="1"/>
</dbReference>
<evidence type="ECO:0000313" key="4">
    <source>
        <dbReference type="EMBL" id="SKA05694.1"/>
    </source>
</evidence>
<dbReference type="EC" id="3.1.4.-" evidence="2"/>
<keyword evidence="5" id="KW-1185">Reference proteome</keyword>
<proteinExistence type="inferred from homology"/>
<dbReference type="InterPro" id="IPR041802">
    <property type="entry name" value="MPP_YfcE"/>
</dbReference>
<dbReference type="PANTHER" id="PTHR11124">
    <property type="entry name" value="VACUOLAR SORTING PROTEIN VPS29"/>
    <property type="match status" value="1"/>
</dbReference>
<keyword evidence="2" id="KW-0479">Metal-binding</keyword>
<dbReference type="Proteomes" id="UP000190328">
    <property type="component" value="Unassembled WGS sequence"/>
</dbReference>
<evidence type="ECO:0000259" key="3">
    <source>
        <dbReference type="Pfam" id="PF12850"/>
    </source>
</evidence>
<dbReference type="OrthoDB" id="9800565at2"/>
<feature type="domain" description="Calcineurin-like phosphoesterase" evidence="3">
    <location>
        <begin position="1"/>
        <end position="146"/>
    </location>
</feature>
<dbReference type="GO" id="GO:0046872">
    <property type="term" value="F:metal ion binding"/>
    <property type="evidence" value="ECO:0007669"/>
    <property type="project" value="UniProtKB-KW"/>
</dbReference>
<dbReference type="RefSeq" id="WP_078808164.1">
    <property type="nucleotide sequence ID" value="NZ_FUXI01000032.1"/>
</dbReference>
<comment type="similarity">
    <text evidence="1 2">Belongs to the metallophosphoesterase superfamily. YfcE family.</text>
</comment>
<organism evidence="4 5">
    <name type="scientific">Pilibacter termitis</name>
    <dbReference type="NCBI Taxonomy" id="263852"/>
    <lineage>
        <taxon>Bacteria</taxon>
        <taxon>Bacillati</taxon>
        <taxon>Bacillota</taxon>
        <taxon>Bacilli</taxon>
        <taxon>Lactobacillales</taxon>
        <taxon>Enterococcaceae</taxon>
        <taxon>Pilibacter</taxon>
    </lineage>
</organism>
<sequence>MKFLVVSDSHGKREILEEIVEIWQGKVDALFHCGDSELASNDKLWEHFSIVGGNMDFDSGYKNTQVVKLGNETIFETHGHLYGINFHFDRLLYAGEEVGASVILYGHLHKISCEMNNGVLLLNPGSISLPRGEIMRKAYAVVEATDEKYVIQYYSDTHEAMKDLYFEMKKSK</sequence>
<name>A0A1T4QPT0_9ENTE</name>